<dbReference type="AlphaFoldDB" id="S6D983"/>
<reference evidence="3 4" key="1">
    <citation type="journal article" date="2014" name="Environ. Microbiol.">
        <title>Halorhabdus tiamatea: proteogenomics and glycosidase activity measurements identify the first cultivated euryarchaeon from a deep-sea anoxic brine lake as potential polysaccharide degrader.</title>
        <authorList>
            <person name="Werner J."/>
            <person name="Ferrer M."/>
            <person name="Michel G."/>
            <person name="Mann A.J."/>
            <person name="Huang S."/>
            <person name="Juarez S."/>
            <person name="Ciordia S."/>
            <person name="Albar J.P."/>
            <person name="Alcaide M."/>
            <person name="La Cono V."/>
            <person name="Yakimov M.M."/>
            <person name="Antunes A."/>
            <person name="Taborda M."/>
            <person name="Da Costa M.S."/>
            <person name="Amann R.I."/>
            <person name="Gloeckner F.O."/>
            <person name="Golyshina O.V."/>
            <person name="Golyshin P.N."/>
            <person name="Teeling H."/>
        </authorList>
    </citation>
    <scope>NUCLEOTIDE SEQUENCE [LARGE SCALE GENOMIC DNA]</scope>
    <source>
        <strain evidence="4">SARL4B</strain>
    </source>
</reference>
<dbReference type="InterPro" id="IPR028098">
    <property type="entry name" value="Glyco_trans_4-like_N"/>
</dbReference>
<evidence type="ECO:0000259" key="1">
    <source>
        <dbReference type="Pfam" id="PF00534"/>
    </source>
</evidence>
<dbReference type="PANTHER" id="PTHR45947">
    <property type="entry name" value="SULFOQUINOVOSYL TRANSFERASE SQD2"/>
    <property type="match status" value="1"/>
</dbReference>
<dbReference type="Pfam" id="PF00534">
    <property type="entry name" value="Glycos_transf_1"/>
    <property type="match status" value="1"/>
</dbReference>
<accession>S6D983</accession>
<dbReference type="KEGG" id="hti:HTIA_2656"/>
<dbReference type="EMBL" id="HF571520">
    <property type="protein sequence ID" value="CCQ34761.1"/>
    <property type="molecule type" value="Genomic_DNA"/>
</dbReference>
<dbReference type="Gene3D" id="3.40.50.2000">
    <property type="entry name" value="Glycogen Phosphorylase B"/>
    <property type="match status" value="2"/>
</dbReference>
<dbReference type="Pfam" id="PF13439">
    <property type="entry name" value="Glyco_transf_4"/>
    <property type="match status" value="1"/>
</dbReference>
<dbReference type="InterPro" id="IPR001296">
    <property type="entry name" value="Glyco_trans_1"/>
</dbReference>
<dbReference type="Proteomes" id="UP000015381">
    <property type="component" value="Chromosome I"/>
</dbReference>
<dbReference type="HOGENOM" id="CLU_009583_14_3_2"/>
<feature type="domain" description="Glycosyl transferase family 1" evidence="1">
    <location>
        <begin position="218"/>
        <end position="377"/>
    </location>
</feature>
<dbReference type="SUPFAM" id="SSF53756">
    <property type="entry name" value="UDP-Glycosyltransferase/glycogen phosphorylase"/>
    <property type="match status" value="1"/>
</dbReference>
<dbReference type="InterPro" id="IPR050194">
    <property type="entry name" value="Glycosyltransferase_grp1"/>
</dbReference>
<dbReference type="GO" id="GO:0016757">
    <property type="term" value="F:glycosyltransferase activity"/>
    <property type="evidence" value="ECO:0007669"/>
    <property type="project" value="InterPro"/>
</dbReference>
<proteinExistence type="predicted"/>
<evidence type="ECO:0000313" key="3">
    <source>
        <dbReference type="EMBL" id="CCQ34761.1"/>
    </source>
</evidence>
<sequence length="405" mass="45803">MMKIAFVVGNFPKNSETFVLNQITGLLNRGHEVDIFARYKPSEERIHEEVSEYGLKQRTTYSNIPDNILLRLLFSPVQALRAPASRLRPMFESLKVHTYGRDALSLQAFYMTSSFNPSNYEITYAHFGPNGNIGSIFIRSGFNTNLVTMFHGNDIRMALNRNKQMYEPAFKESNLLLTNSEFNRKNLIQLGADPDKIDIQPIAIDTDRFHCPSERDQTNTGKIKITTIGRLVEEKGHEFAINAVSRINSRTNKNIEYHIVGSGPLKADLQRQTRRLNVEKSVVFCGQRSRSEVIRKLCHSDIFLLPSIDEGFGTVLLEAQSTKIPIVASRTGGIPEAVSTDSSVLIEPQNSRVIADEIVELIQNPSRRKAMGEAGRKFVINNYTIDVANDLLQSRFKRILHEDTS</sequence>
<feature type="domain" description="Glycosyltransferase subfamily 4-like N-terminal" evidence="2">
    <location>
        <begin position="16"/>
        <end position="208"/>
    </location>
</feature>
<protein>
    <submittedName>
        <fullName evidence="3">Glycosyltransferase</fullName>
    </submittedName>
</protein>
<gene>
    <name evidence="3" type="ORF">HTIA_2656</name>
</gene>
<evidence type="ECO:0000313" key="4">
    <source>
        <dbReference type="Proteomes" id="UP000015381"/>
    </source>
</evidence>
<name>S6D983_9EURY</name>
<evidence type="ECO:0000259" key="2">
    <source>
        <dbReference type="Pfam" id="PF13439"/>
    </source>
</evidence>
<keyword evidence="3" id="KW-0808">Transferase</keyword>
<keyword evidence="4" id="KW-1185">Reference proteome</keyword>
<dbReference type="PANTHER" id="PTHR45947:SF3">
    <property type="entry name" value="SULFOQUINOVOSYL TRANSFERASE SQD2"/>
    <property type="match status" value="1"/>
</dbReference>
<organism evidence="3 4">
    <name type="scientific">Halorhabdus tiamatea SARL4B</name>
    <dbReference type="NCBI Taxonomy" id="1033806"/>
    <lineage>
        <taxon>Archaea</taxon>
        <taxon>Methanobacteriati</taxon>
        <taxon>Methanobacteriota</taxon>
        <taxon>Stenosarchaea group</taxon>
        <taxon>Halobacteria</taxon>
        <taxon>Halobacteriales</taxon>
        <taxon>Haloarculaceae</taxon>
        <taxon>Halorhabdus</taxon>
    </lineage>
</organism>